<reference evidence="1" key="1">
    <citation type="journal article" date="2015" name="Nature">
        <title>Complex archaea that bridge the gap between prokaryotes and eukaryotes.</title>
        <authorList>
            <person name="Spang A."/>
            <person name="Saw J.H."/>
            <person name="Jorgensen S.L."/>
            <person name="Zaremba-Niedzwiedzka K."/>
            <person name="Martijn J."/>
            <person name="Lind A.E."/>
            <person name="van Eijk R."/>
            <person name="Schleper C."/>
            <person name="Guy L."/>
            <person name="Ettema T.J."/>
        </authorList>
    </citation>
    <scope>NUCLEOTIDE SEQUENCE</scope>
</reference>
<gene>
    <name evidence="1" type="ORF">LCGC14_2164680</name>
</gene>
<comment type="caution">
    <text evidence="1">The sequence shown here is derived from an EMBL/GenBank/DDBJ whole genome shotgun (WGS) entry which is preliminary data.</text>
</comment>
<evidence type="ECO:0000313" key="1">
    <source>
        <dbReference type="EMBL" id="KKL64472.1"/>
    </source>
</evidence>
<dbReference type="EMBL" id="LAZR01027830">
    <property type="protein sequence ID" value="KKL64472.1"/>
    <property type="molecule type" value="Genomic_DNA"/>
</dbReference>
<dbReference type="AlphaFoldDB" id="A0A0F9GMW9"/>
<name>A0A0F9GMW9_9ZZZZ</name>
<organism evidence="1">
    <name type="scientific">marine sediment metagenome</name>
    <dbReference type="NCBI Taxonomy" id="412755"/>
    <lineage>
        <taxon>unclassified sequences</taxon>
        <taxon>metagenomes</taxon>
        <taxon>ecological metagenomes</taxon>
    </lineage>
</organism>
<protein>
    <submittedName>
        <fullName evidence="1">Uncharacterized protein</fullName>
    </submittedName>
</protein>
<proteinExistence type="predicted"/>
<sequence length="63" mass="7196">MNSEIERGTPLKMTDLGKQLGLDVRFATDAIYVGPGKFPELIRVMYEGLRGPISFHRNFWAVR</sequence>
<accession>A0A0F9GMW9</accession>